<sequence length="160" mass="17625">MNGLTIRAARPTDREALLEQFQGLNRFEDAITGDRATDRAGAEASLSHSERRIAESGGHQLVAERDGAVIGHLFLIFARQAPFVHPDRRAHGYVSELYVREAVRGSGVGRALLAEAERLTRAEGLDRMLIGVVAGNDRAEQTYLRAGFAPYSRELLKKLD</sequence>
<evidence type="ECO:0000259" key="3">
    <source>
        <dbReference type="PROSITE" id="PS51186"/>
    </source>
</evidence>
<dbReference type="RefSeq" id="WP_187785812.1">
    <property type="nucleotide sequence ID" value="NZ_JACTVA010000036.1"/>
</dbReference>
<organism evidence="4 5">
    <name type="scientific">Teichococcus aerophilus</name>
    <dbReference type="NCBI Taxonomy" id="1224513"/>
    <lineage>
        <taxon>Bacteria</taxon>
        <taxon>Pseudomonadati</taxon>
        <taxon>Pseudomonadota</taxon>
        <taxon>Alphaproteobacteria</taxon>
        <taxon>Acetobacterales</taxon>
        <taxon>Roseomonadaceae</taxon>
        <taxon>Roseomonas</taxon>
    </lineage>
</organism>
<keyword evidence="1" id="KW-0808">Transferase</keyword>
<dbReference type="Proteomes" id="UP000626026">
    <property type="component" value="Unassembled WGS sequence"/>
</dbReference>
<dbReference type="PANTHER" id="PTHR43877">
    <property type="entry name" value="AMINOALKYLPHOSPHONATE N-ACETYLTRANSFERASE-RELATED-RELATED"/>
    <property type="match status" value="1"/>
</dbReference>
<dbReference type="InterPro" id="IPR050832">
    <property type="entry name" value="Bact_Acetyltransf"/>
</dbReference>
<dbReference type="EMBL" id="JACTVA010000036">
    <property type="protein sequence ID" value="MBC9208665.1"/>
    <property type="molecule type" value="Genomic_DNA"/>
</dbReference>
<protein>
    <submittedName>
        <fullName evidence="4">GNAT family N-acetyltransferase</fullName>
    </submittedName>
</protein>
<keyword evidence="5" id="KW-1185">Reference proteome</keyword>
<dbReference type="Pfam" id="PF00583">
    <property type="entry name" value="Acetyltransf_1"/>
    <property type="match status" value="1"/>
</dbReference>
<keyword evidence="2" id="KW-0012">Acyltransferase</keyword>
<proteinExistence type="predicted"/>
<name>A0ABR7RPY4_9PROT</name>
<evidence type="ECO:0000256" key="2">
    <source>
        <dbReference type="ARBA" id="ARBA00023315"/>
    </source>
</evidence>
<reference evidence="4 5" key="1">
    <citation type="journal article" date="2013" name="Int. J. Syst. Evol. Microbiol.">
        <title>Roseomonas aerophila sp. nov., isolated from air.</title>
        <authorList>
            <person name="Kim S.J."/>
            <person name="Weon H.Y."/>
            <person name="Ahn J.H."/>
            <person name="Hong S.B."/>
            <person name="Seok S.J."/>
            <person name="Whang K.S."/>
            <person name="Kwon S.W."/>
        </authorList>
    </citation>
    <scope>NUCLEOTIDE SEQUENCE [LARGE SCALE GENOMIC DNA]</scope>
    <source>
        <strain evidence="4 5">NBRC 108923</strain>
    </source>
</reference>
<comment type="caution">
    <text evidence="4">The sequence shown here is derived from an EMBL/GenBank/DDBJ whole genome shotgun (WGS) entry which is preliminary data.</text>
</comment>
<dbReference type="CDD" id="cd04301">
    <property type="entry name" value="NAT_SF"/>
    <property type="match status" value="1"/>
</dbReference>
<gene>
    <name evidence="4" type="ORF">IBL26_17580</name>
</gene>
<dbReference type="PROSITE" id="PS51186">
    <property type="entry name" value="GNAT"/>
    <property type="match status" value="1"/>
</dbReference>
<dbReference type="Gene3D" id="3.40.630.30">
    <property type="match status" value="1"/>
</dbReference>
<evidence type="ECO:0000313" key="5">
    <source>
        <dbReference type="Proteomes" id="UP000626026"/>
    </source>
</evidence>
<evidence type="ECO:0000313" key="4">
    <source>
        <dbReference type="EMBL" id="MBC9208665.1"/>
    </source>
</evidence>
<dbReference type="InterPro" id="IPR016181">
    <property type="entry name" value="Acyl_CoA_acyltransferase"/>
</dbReference>
<dbReference type="SUPFAM" id="SSF55729">
    <property type="entry name" value="Acyl-CoA N-acyltransferases (Nat)"/>
    <property type="match status" value="1"/>
</dbReference>
<evidence type="ECO:0000256" key="1">
    <source>
        <dbReference type="ARBA" id="ARBA00022679"/>
    </source>
</evidence>
<feature type="domain" description="N-acetyltransferase" evidence="3">
    <location>
        <begin position="4"/>
        <end position="160"/>
    </location>
</feature>
<dbReference type="InterPro" id="IPR000182">
    <property type="entry name" value="GNAT_dom"/>
</dbReference>
<accession>A0ABR7RPY4</accession>